<sequence>MNTDAFIAGDHGLAAVRSAEETVWINPRLLPFDVVDGLSQLVVSDDDIADAAARLRRFAPLVRRAFPETEETDGLIESPLRAVPAMQKRLSDGYGAQIPGRLLLKMDSHLAIAGSVKARGGIYEVLKHAERLAMDAGLLAHDDDYAKIADLRDFFARYTMQVGSTGNLGMSIGIMSAAIGFHVRVHMSADAKQWKKDLLRAHGVEVIEYADDYSRAVAEGRRASDADPMSHFVDDEKSVDLFLGYAVAAERLAAQLRAQEITVDREHPLIVYIPAGVGGAPGGVSYGLRRLYHDDVHCFFVEPAQCPSVLLGVATQRFERANVHDFGITGKTDADGLACASPSSLVTRIMTNHMAGVFTVSEAHLYDYLRDLDASEGIRIEPSSCAAFAGPVGLLRCPAARDYCAAHGLTEERLHRAAHIAWATGGRLVPAEVWEEYLRTYR</sequence>
<dbReference type="SUPFAM" id="SSF53686">
    <property type="entry name" value="Tryptophan synthase beta subunit-like PLP-dependent enzymes"/>
    <property type="match status" value="1"/>
</dbReference>
<evidence type="ECO:0000313" key="6">
    <source>
        <dbReference type="EMBL" id="EEQ49209.1"/>
    </source>
</evidence>
<protein>
    <recommendedName>
        <fullName evidence="4">Probable D-serine dehydratase</fullName>
        <ecNumber evidence="4">4.3.1.18</ecNumber>
    </recommendedName>
    <alternativeName>
        <fullName evidence="4">D-serine deaminase</fullName>
        <shortName evidence="4">DSD</shortName>
    </alternativeName>
</protein>
<dbReference type="HAMAP" id="MF_01030">
    <property type="entry name" value="D_Ser_dehydrat"/>
    <property type="match status" value="1"/>
</dbReference>
<dbReference type="GO" id="GO:0008721">
    <property type="term" value="F:D-serine ammonia-lyase activity"/>
    <property type="evidence" value="ECO:0007669"/>
    <property type="project" value="UniProtKB-EC"/>
</dbReference>
<dbReference type="GO" id="GO:0009097">
    <property type="term" value="P:isoleucine biosynthetic process"/>
    <property type="evidence" value="ECO:0007669"/>
    <property type="project" value="TreeGrafter"/>
</dbReference>
<evidence type="ECO:0000256" key="4">
    <source>
        <dbReference type="HAMAP-Rule" id="MF_01030"/>
    </source>
</evidence>
<dbReference type="Pfam" id="PF00291">
    <property type="entry name" value="PALP"/>
    <property type="match status" value="1"/>
</dbReference>
<dbReference type="InterPro" id="IPR050147">
    <property type="entry name" value="Ser/Thr_Dehydratase"/>
</dbReference>
<keyword evidence="3 4" id="KW-0456">Lyase</keyword>
<dbReference type="NCBIfam" id="TIGR02035">
    <property type="entry name" value="D_Ser_am_lyase"/>
    <property type="match status" value="1"/>
</dbReference>
<accession>C4V1S2</accession>
<comment type="caution">
    <text evidence="6">The sequence shown here is derived from an EMBL/GenBank/DDBJ whole genome shotgun (WGS) entry which is preliminary data.</text>
</comment>
<comment type="catalytic activity">
    <reaction evidence="4">
        <text>D-serine = pyruvate + NH4(+)</text>
        <dbReference type="Rhea" id="RHEA:13977"/>
        <dbReference type="ChEBI" id="CHEBI:15361"/>
        <dbReference type="ChEBI" id="CHEBI:28938"/>
        <dbReference type="ChEBI" id="CHEBI:35247"/>
        <dbReference type="EC" id="4.3.1.18"/>
    </reaction>
</comment>
<feature type="domain" description="Tryptophan synthase beta chain-like PALP" evidence="5">
    <location>
        <begin position="93"/>
        <end position="391"/>
    </location>
</feature>
<reference evidence="6 7" key="1">
    <citation type="submission" date="2009-04" db="EMBL/GenBank/DDBJ databases">
        <authorList>
            <person name="Qin X."/>
            <person name="Bachman B."/>
            <person name="Battles P."/>
            <person name="Bell A."/>
            <person name="Bess C."/>
            <person name="Bickham C."/>
            <person name="Chaboub L."/>
            <person name="Chen D."/>
            <person name="Coyle M."/>
            <person name="Deiros D.R."/>
            <person name="Dinh H."/>
            <person name="Forbes L."/>
            <person name="Fowler G."/>
            <person name="Francisco L."/>
            <person name="Fu Q."/>
            <person name="Gubbala S."/>
            <person name="Hale W."/>
            <person name="Han Y."/>
            <person name="Hemphill L."/>
            <person name="Highlander S.K."/>
            <person name="Hirani K."/>
            <person name="Hogues M."/>
            <person name="Jackson L."/>
            <person name="Jakkamsetti A."/>
            <person name="Javaid M."/>
            <person name="Jiang H."/>
            <person name="Korchina V."/>
            <person name="Kovar C."/>
            <person name="Lara F."/>
            <person name="Lee S."/>
            <person name="Mata R."/>
            <person name="Mathew T."/>
            <person name="Moen C."/>
            <person name="Morales K."/>
            <person name="Munidasa M."/>
            <person name="Nazareth L."/>
            <person name="Ngo R."/>
            <person name="Nguyen L."/>
            <person name="Okwuonu G."/>
            <person name="Ongeri F."/>
            <person name="Patil S."/>
            <person name="Petrosino J."/>
            <person name="Pham C."/>
            <person name="Pham P."/>
            <person name="Pu L.-L."/>
            <person name="Puazo M."/>
            <person name="Raj R."/>
            <person name="Reid J."/>
            <person name="Rouhana J."/>
            <person name="Saada N."/>
            <person name="Shang Y."/>
            <person name="Simmons D."/>
            <person name="Thornton R."/>
            <person name="Warren J."/>
            <person name="Weissenberger G."/>
            <person name="Zhang J."/>
            <person name="Zhang L."/>
            <person name="Zhou C."/>
            <person name="Zhu D."/>
            <person name="Muzny D."/>
            <person name="Worley K."/>
            <person name="Gibbs R."/>
        </authorList>
    </citation>
    <scope>NUCLEOTIDE SEQUENCE [LARGE SCALE GENOMIC DNA]</scope>
    <source>
        <strain evidence="6 7">ATCC 43531</strain>
    </source>
</reference>
<keyword evidence="7" id="KW-1185">Reference proteome</keyword>
<dbReference type="GO" id="GO:0030170">
    <property type="term" value="F:pyridoxal phosphate binding"/>
    <property type="evidence" value="ECO:0007669"/>
    <property type="project" value="InterPro"/>
</dbReference>
<organism evidence="6 7">
    <name type="scientific">Selenomonas flueggei ATCC 43531</name>
    <dbReference type="NCBI Taxonomy" id="638302"/>
    <lineage>
        <taxon>Bacteria</taxon>
        <taxon>Bacillati</taxon>
        <taxon>Bacillota</taxon>
        <taxon>Negativicutes</taxon>
        <taxon>Selenomonadales</taxon>
        <taxon>Selenomonadaceae</taxon>
        <taxon>Selenomonas</taxon>
    </lineage>
</organism>
<dbReference type="Gene3D" id="3.40.50.1100">
    <property type="match status" value="2"/>
</dbReference>
<name>C4V1S2_9FIRM</name>
<dbReference type="NCBIfam" id="NF002823">
    <property type="entry name" value="PRK02991.1"/>
    <property type="match status" value="1"/>
</dbReference>
<dbReference type="OrthoDB" id="9780546at2"/>
<comment type="similarity">
    <text evidence="4">Belongs to the serine/threonine dehydratase family. DsdA subfamily.</text>
</comment>
<evidence type="ECO:0000256" key="3">
    <source>
        <dbReference type="ARBA" id="ARBA00023239"/>
    </source>
</evidence>
<evidence type="ECO:0000313" key="7">
    <source>
        <dbReference type="Proteomes" id="UP000005309"/>
    </source>
</evidence>
<dbReference type="InterPro" id="IPR036052">
    <property type="entry name" value="TrpB-like_PALP_sf"/>
</dbReference>
<dbReference type="InterPro" id="IPR011780">
    <property type="entry name" value="D_Ser_am_lyase"/>
</dbReference>
<dbReference type="EMBL" id="ACLA01000006">
    <property type="protein sequence ID" value="EEQ49209.1"/>
    <property type="molecule type" value="Genomic_DNA"/>
</dbReference>
<dbReference type="InterPro" id="IPR001926">
    <property type="entry name" value="TrpB-like_PALP"/>
</dbReference>
<proteinExistence type="inferred from homology"/>
<dbReference type="EC" id="4.3.1.18" evidence="4"/>
<evidence type="ECO:0000256" key="1">
    <source>
        <dbReference type="ARBA" id="ARBA00001933"/>
    </source>
</evidence>
<gene>
    <name evidence="4 6" type="primary">dsdA</name>
    <name evidence="6" type="ORF">HMPREF0908_0525</name>
</gene>
<comment type="cofactor">
    <cofactor evidence="1 4">
        <name>pyridoxal 5'-phosphate</name>
        <dbReference type="ChEBI" id="CHEBI:597326"/>
    </cofactor>
</comment>
<evidence type="ECO:0000259" key="5">
    <source>
        <dbReference type="Pfam" id="PF00291"/>
    </source>
</evidence>
<keyword evidence="2 4" id="KW-0663">Pyridoxal phosphate</keyword>
<feature type="modified residue" description="N6-(pyridoxal phosphate)lysine" evidence="4">
    <location>
        <position position="117"/>
    </location>
</feature>
<dbReference type="eggNOG" id="COG3048">
    <property type="taxonomic scope" value="Bacteria"/>
</dbReference>
<dbReference type="STRING" id="638302.HMPREF0908_0525"/>
<evidence type="ECO:0000256" key="2">
    <source>
        <dbReference type="ARBA" id="ARBA00022898"/>
    </source>
</evidence>
<dbReference type="RefSeq" id="WP_006690788.1">
    <property type="nucleotide sequence ID" value="NZ_GG694007.1"/>
</dbReference>
<dbReference type="GO" id="GO:0016836">
    <property type="term" value="F:hydro-lyase activity"/>
    <property type="evidence" value="ECO:0007669"/>
    <property type="project" value="UniProtKB-UniRule"/>
</dbReference>
<dbReference type="PANTHER" id="PTHR48078:SF9">
    <property type="entry name" value="D-SERINE DEHYDRATASE"/>
    <property type="match status" value="1"/>
</dbReference>
<dbReference type="AlphaFoldDB" id="C4V1S2"/>
<dbReference type="PANTHER" id="PTHR48078">
    <property type="entry name" value="THREONINE DEHYDRATASE, MITOCHONDRIAL-RELATED"/>
    <property type="match status" value="1"/>
</dbReference>
<dbReference type="HOGENOM" id="CLU_035707_0_0_9"/>
<dbReference type="GO" id="GO:0036088">
    <property type="term" value="P:D-serine catabolic process"/>
    <property type="evidence" value="ECO:0007669"/>
    <property type="project" value="TreeGrafter"/>
</dbReference>
<dbReference type="Proteomes" id="UP000005309">
    <property type="component" value="Unassembled WGS sequence"/>
</dbReference>